<dbReference type="OMA" id="KHIDNQI"/>
<reference evidence="1" key="1">
    <citation type="submission" date="2021-01" db="EMBL/GenBank/DDBJ databases">
        <authorList>
            <consortium name="Genoscope - CEA"/>
            <person name="William W."/>
        </authorList>
    </citation>
    <scope>NUCLEOTIDE SEQUENCE</scope>
</reference>
<proteinExistence type="predicted"/>
<dbReference type="EMBL" id="CAJJDM010000081">
    <property type="protein sequence ID" value="CAD8087123.1"/>
    <property type="molecule type" value="Genomic_DNA"/>
</dbReference>
<dbReference type="Proteomes" id="UP000688137">
    <property type="component" value="Unassembled WGS sequence"/>
</dbReference>
<comment type="caution">
    <text evidence="1">The sequence shown here is derived from an EMBL/GenBank/DDBJ whole genome shotgun (WGS) entry which is preliminary data.</text>
</comment>
<gene>
    <name evidence="1" type="ORF">PPRIM_AZ9-3.1.T0780041</name>
</gene>
<organism evidence="1 2">
    <name type="scientific">Paramecium primaurelia</name>
    <dbReference type="NCBI Taxonomy" id="5886"/>
    <lineage>
        <taxon>Eukaryota</taxon>
        <taxon>Sar</taxon>
        <taxon>Alveolata</taxon>
        <taxon>Ciliophora</taxon>
        <taxon>Intramacronucleata</taxon>
        <taxon>Oligohymenophorea</taxon>
        <taxon>Peniculida</taxon>
        <taxon>Parameciidae</taxon>
        <taxon>Paramecium</taxon>
    </lineage>
</organism>
<accession>A0A8S1NC62</accession>
<evidence type="ECO:0000313" key="1">
    <source>
        <dbReference type="EMBL" id="CAD8087123.1"/>
    </source>
</evidence>
<sequence length="415" mass="49303">MDLNSNVDFPSNISTDGLIQLKREQVRNSQRKEDIQNKLLQKRQQYIYQYEQLYLKQQELKKEELALIFNKSIEQVNDHYYLNEVTDALEIMVNLESKLENITDIPEQFCVSSFTNVLNQLVAQLSANNQLEFFLLTISFDSINMSLFPQEQSVMSEYYSKTLELLKKEKHRHAQHFLIKLYQNNPLWFEAVLFQEFFSVNKKLFEYLLKHIDNQIVWVILSQLKIVPYDNLIFSTILKNITNKNAFLLLRKTLCQEEYQIKYIQANIFYLFTQVLQQADDKQYFLNEVIDCILSICCLKFELFEKVITSGLALVISAQSIKDFTVDGIQNLQRIVYWMCSSKSELLNQNIKEGIWFQNIFLILLQQQLNHVVQINTLDILKQQFKSDLGCHFKEFFRTTYQVPDNIQTLIERYL</sequence>
<name>A0A8S1NC62_PARPR</name>
<keyword evidence="2" id="KW-1185">Reference proteome</keyword>
<protein>
    <submittedName>
        <fullName evidence="1">Uncharacterized protein</fullName>
    </submittedName>
</protein>
<dbReference type="AlphaFoldDB" id="A0A8S1NC62"/>
<evidence type="ECO:0000313" key="2">
    <source>
        <dbReference type="Proteomes" id="UP000688137"/>
    </source>
</evidence>